<dbReference type="AlphaFoldDB" id="A0A7J6T1M9"/>
<comment type="caution">
    <text evidence="2">The sequence shown here is derived from an EMBL/GenBank/DDBJ whole genome shotgun (WGS) entry which is preliminary data.</text>
</comment>
<evidence type="ECO:0000256" key="1">
    <source>
        <dbReference type="SAM" id="MobiDB-lite"/>
    </source>
</evidence>
<evidence type="ECO:0000313" key="2">
    <source>
        <dbReference type="EMBL" id="KAF4738787.1"/>
    </source>
</evidence>
<reference evidence="2 3" key="1">
    <citation type="submission" date="2020-04" db="EMBL/GenBank/DDBJ databases">
        <title>Perkinsus olseni comparative genomics.</title>
        <authorList>
            <person name="Bogema D.R."/>
        </authorList>
    </citation>
    <scope>NUCLEOTIDE SEQUENCE [LARGE SCALE GENOMIC DNA]</scope>
    <source>
        <strain evidence="2 3">ATCC PRA-207</strain>
    </source>
</reference>
<feature type="region of interest" description="Disordered" evidence="1">
    <location>
        <begin position="1"/>
        <end position="25"/>
    </location>
</feature>
<protein>
    <submittedName>
        <fullName evidence="2">Uncharacterized protein</fullName>
    </submittedName>
</protein>
<name>A0A7J6T1M9_PEROL</name>
<proteinExistence type="predicted"/>
<keyword evidence="3" id="KW-1185">Reference proteome</keyword>
<gene>
    <name evidence="2" type="ORF">FOZ63_000240</name>
</gene>
<accession>A0A7J6T1M9</accession>
<dbReference type="EMBL" id="JABANO010014311">
    <property type="protein sequence ID" value="KAF4738787.1"/>
    <property type="molecule type" value="Genomic_DNA"/>
</dbReference>
<sequence>MKTTSPAGDSGGGQSGRVAHGSSSLAPEAKRLKLSSFVDTIDDGTFILLPVQDYSGRLTRFKKIYGEVPVDQIPTREQLSALQARLLEGDTPYTDFSIWTPGQRKRLREEKVRKWTIVDGAPTQVTSVTTPPLAQWRESFVIFKHAMVMLDQGTFADFERYKLAIEGLADTFKDYWSVIYQADELLRSSHIAVYKEGGDQMSWGNCFVKAADDASFWRSHVDHAIMRLHFASQAAPAKKADEKQKSGKDVSRRYCYTYQDGRHSGENFSHFSRRSARMVVSIFVRDRDVVHAGLPASSVSRDCTDEAPVGHDFNQQLWLNSCNRSCTIPDSASGLRRAYDSTKYLPEGRIRMQELRRELQQIIARNIDTVEDALGKDGEFHGFPESMIEEARDAIVRVGHGSPSAKLQTNPNTPLRPGLWKLVGEIAGDWDSSLADWLVDGAPIGISTEITAGGWFPQTAEEAEVADESSRELALLIRSLCLEEFGGNLDLVLDSRSRCAIRAT</sequence>
<dbReference type="Proteomes" id="UP000553632">
    <property type="component" value="Unassembled WGS sequence"/>
</dbReference>
<organism evidence="2 3">
    <name type="scientific">Perkinsus olseni</name>
    <name type="common">Perkinsus atlanticus</name>
    <dbReference type="NCBI Taxonomy" id="32597"/>
    <lineage>
        <taxon>Eukaryota</taxon>
        <taxon>Sar</taxon>
        <taxon>Alveolata</taxon>
        <taxon>Perkinsozoa</taxon>
        <taxon>Perkinsea</taxon>
        <taxon>Perkinsida</taxon>
        <taxon>Perkinsidae</taxon>
        <taxon>Perkinsus</taxon>
    </lineage>
</organism>
<evidence type="ECO:0000313" key="3">
    <source>
        <dbReference type="Proteomes" id="UP000553632"/>
    </source>
</evidence>